<reference evidence="6 7" key="1">
    <citation type="submission" date="2020-07" db="EMBL/GenBank/DDBJ databases">
        <title>Genomic Encyclopedia of Archaeal and Bacterial Type Strains, Phase II (KMG-II): from individual species to whole genera.</title>
        <authorList>
            <person name="Goeker M."/>
        </authorList>
    </citation>
    <scope>NUCLEOTIDE SEQUENCE [LARGE SCALE GENOMIC DNA]</scope>
    <source>
        <strain evidence="6 7">DSM 21226</strain>
    </source>
</reference>
<evidence type="ECO:0000256" key="1">
    <source>
        <dbReference type="PROSITE-ProRule" id="PRU00169"/>
    </source>
</evidence>
<evidence type="ECO:0000313" key="7">
    <source>
        <dbReference type="Proteomes" id="UP000518288"/>
    </source>
</evidence>
<evidence type="ECO:0000259" key="5">
    <source>
        <dbReference type="PROSITE" id="PS50887"/>
    </source>
</evidence>
<dbReference type="InterPro" id="IPR035919">
    <property type="entry name" value="EAL_sf"/>
</dbReference>
<keyword evidence="1" id="KW-0597">Phosphoprotein</keyword>
<dbReference type="InterPro" id="IPR043128">
    <property type="entry name" value="Rev_trsase/Diguanyl_cyclase"/>
</dbReference>
<dbReference type="RefSeq" id="WP_179634845.1">
    <property type="nucleotide sequence ID" value="NZ_CAXYYM010000099.1"/>
</dbReference>
<accession>A0A7Y9U834</accession>
<dbReference type="InterPro" id="IPR011006">
    <property type="entry name" value="CheY-like_superfamily"/>
</dbReference>
<proteinExistence type="predicted"/>
<dbReference type="InterPro" id="IPR021800">
    <property type="entry name" value="DUF3369"/>
</dbReference>
<gene>
    <name evidence="6" type="ORF">BDD16_003152</name>
</gene>
<evidence type="ECO:0000259" key="4">
    <source>
        <dbReference type="PROSITE" id="PS50883"/>
    </source>
</evidence>
<dbReference type="CDD" id="cd01948">
    <property type="entry name" value="EAL"/>
    <property type="match status" value="1"/>
</dbReference>
<dbReference type="PANTHER" id="PTHR33121:SF70">
    <property type="entry name" value="SIGNALING PROTEIN YKOW"/>
    <property type="match status" value="1"/>
</dbReference>
<evidence type="ECO:0000313" key="6">
    <source>
        <dbReference type="EMBL" id="NYG34166.1"/>
    </source>
</evidence>
<sequence length="763" mass="83683">MTLTFPASPAESTPARPHHPADPSELKVLTVDDDPVFRRSMAFALEGYRFQDRDITLLQAGSAAQARALLVAHPDIALLLLDVVMEDNDDGLLLVRHVREVMGRRDIRIVLLTGQPGMAPMRDVMRNLDVNEYWHKTELGSDRLEAILNANLRSHQFIREALHTRRQLEQLLAAVDGASHVPDLTSLSQRLLVDVARLLGMPSEGLVVMWPAHTTAALVIGATGRFAELQGRPLDELNDPAQVLRIEQTLTSHTEPAADPEDAAAHALDLLIPLHPSSALSTGAGRQIDLATLFALWMPRQQPPGTNETEMVQLLVANVGAQMHRLELIAKLDRLAYHDPLTELPNRNGLLRRMHAAGERLSTMVLQFEDVDQFSDLNLMLGFETTNRLLQALAQRLRDEAGPEVLVARVDNDTFALLGPRDRLDTPLHRHRSEGITVSDGHFSAVLHLTGARVDLALFNGPPEETLSTARYLLNDAKRRGSGQEVAYRPGMEAAARDNYRLGQALHEALRAGEIHIALQPQVWLNDGTLKGFEALARWTDRRGQEVSPVTFIALAEASGHITALFTQVLQQSCHAWRVLEALGLGHLRIAVNLSALQLSAPTLAQDIAKQCADAGVPPDAIELEVTESAVMLDPDGATLQLTRLRQIGFEVALDDFGTGFSSLARLRSFDLDWIKIDRAFLGEIGQRPDHETLPGMIVTLSRQLGLKSLAEGVETEAQRLWLMRSGCLAAQGLLIGAPMPVSALPAWLHAHGHLPVQPATAD</sequence>
<feature type="domain" description="GGDEF" evidence="5">
    <location>
        <begin position="362"/>
        <end position="490"/>
    </location>
</feature>
<dbReference type="Pfam" id="PF11849">
    <property type="entry name" value="DUF3369"/>
    <property type="match status" value="1"/>
</dbReference>
<dbReference type="Gene3D" id="3.30.70.270">
    <property type="match status" value="1"/>
</dbReference>
<dbReference type="EMBL" id="JACCFH010000001">
    <property type="protein sequence ID" value="NYG34166.1"/>
    <property type="molecule type" value="Genomic_DNA"/>
</dbReference>
<dbReference type="PANTHER" id="PTHR33121">
    <property type="entry name" value="CYCLIC DI-GMP PHOSPHODIESTERASE PDEF"/>
    <property type="match status" value="1"/>
</dbReference>
<keyword evidence="7" id="KW-1185">Reference proteome</keyword>
<dbReference type="InterPro" id="IPR001789">
    <property type="entry name" value="Sig_transdc_resp-reg_receiver"/>
</dbReference>
<dbReference type="PROSITE" id="PS50887">
    <property type="entry name" value="GGDEF"/>
    <property type="match status" value="1"/>
</dbReference>
<organism evidence="6 7">
    <name type="scientific">Sphaerotilus montanus</name>
    <dbReference type="NCBI Taxonomy" id="522889"/>
    <lineage>
        <taxon>Bacteria</taxon>
        <taxon>Pseudomonadati</taxon>
        <taxon>Pseudomonadota</taxon>
        <taxon>Betaproteobacteria</taxon>
        <taxon>Burkholderiales</taxon>
        <taxon>Sphaerotilaceae</taxon>
        <taxon>Sphaerotilus</taxon>
    </lineage>
</organism>
<dbReference type="SMART" id="SM00267">
    <property type="entry name" value="GGDEF"/>
    <property type="match status" value="1"/>
</dbReference>
<dbReference type="Gene3D" id="3.40.50.2300">
    <property type="match status" value="1"/>
</dbReference>
<evidence type="ECO:0000259" key="3">
    <source>
        <dbReference type="PROSITE" id="PS50110"/>
    </source>
</evidence>
<dbReference type="InterPro" id="IPR001633">
    <property type="entry name" value="EAL_dom"/>
</dbReference>
<dbReference type="InterPro" id="IPR029787">
    <property type="entry name" value="Nucleotide_cyclase"/>
</dbReference>
<feature type="domain" description="Response regulatory" evidence="3">
    <location>
        <begin position="27"/>
        <end position="151"/>
    </location>
</feature>
<dbReference type="SMART" id="SM00448">
    <property type="entry name" value="REC"/>
    <property type="match status" value="1"/>
</dbReference>
<dbReference type="SUPFAM" id="SSF55073">
    <property type="entry name" value="Nucleotide cyclase"/>
    <property type="match status" value="1"/>
</dbReference>
<dbReference type="InterPro" id="IPR000160">
    <property type="entry name" value="GGDEF_dom"/>
</dbReference>
<protein>
    <submittedName>
        <fullName evidence="6">EAL domain-containing protein (Putative c-di-GMP-specific phosphodiesterase class I)/PleD family two-component response regulator</fullName>
    </submittedName>
</protein>
<dbReference type="SUPFAM" id="SSF141868">
    <property type="entry name" value="EAL domain-like"/>
    <property type="match status" value="1"/>
</dbReference>
<feature type="region of interest" description="Disordered" evidence="2">
    <location>
        <begin position="1"/>
        <end position="24"/>
    </location>
</feature>
<dbReference type="AlphaFoldDB" id="A0A7Y9U834"/>
<dbReference type="PROSITE" id="PS50883">
    <property type="entry name" value="EAL"/>
    <property type="match status" value="1"/>
</dbReference>
<name>A0A7Y9U834_9BURK</name>
<dbReference type="PROSITE" id="PS50110">
    <property type="entry name" value="RESPONSE_REGULATORY"/>
    <property type="match status" value="1"/>
</dbReference>
<dbReference type="SMART" id="SM00052">
    <property type="entry name" value="EAL"/>
    <property type="match status" value="1"/>
</dbReference>
<dbReference type="Proteomes" id="UP000518288">
    <property type="component" value="Unassembled WGS sequence"/>
</dbReference>
<dbReference type="GO" id="GO:0071111">
    <property type="term" value="F:cyclic-guanylate-specific phosphodiesterase activity"/>
    <property type="evidence" value="ECO:0007669"/>
    <property type="project" value="InterPro"/>
</dbReference>
<comment type="caution">
    <text evidence="6">The sequence shown here is derived from an EMBL/GenBank/DDBJ whole genome shotgun (WGS) entry which is preliminary data.</text>
</comment>
<feature type="domain" description="EAL" evidence="4">
    <location>
        <begin position="499"/>
        <end position="753"/>
    </location>
</feature>
<feature type="modified residue" description="4-aspartylphosphate" evidence="1">
    <location>
        <position position="82"/>
    </location>
</feature>
<dbReference type="SUPFAM" id="SSF52172">
    <property type="entry name" value="CheY-like"/>
    <property type="match status" value="1"/>
</dbReference>
<dbReference type="Gene3D" id="3.20.20.450">
    <property type="entry name" value="EAL domain"/>
    <property type="match status" value="1"/>
</dbReference>
<dbReference type="Pfam" id="PF00563">
    <property type="entry name" value="EAL"/>
    <property type="match status" value="1"/>
</dbReference>
<dbReference type="Pfam" id="PF00990">
    <property type="entry name" value="GGDEF"/>
    <property type="match status" value="1"/>
</dbReference>
<evidence type="ECO:0000256" key="2">
    <source>
        <dbReference type="SAM" id="MobiDB-lite"/>
    </source>
</evidence>
<dbReference type="GO" id="GO:0000160">
    <property type="term" value="P:phosphorelay signal transduction system"/>
    <property type="evidence" value="ECO:0007669"/>
    <property type="project" value="InterPro"/>
</dbReference>
<dbReference type="InterPro" id="IPR050706">
    <property type="entry name" value="Cyclic-di-GMP_PDE-like"/>
</dbReference>